<gene>
    <name evidence="1" type="ORF">A2264_00390</name>
</gene>
<sequence>MAQTWEPILVYTAEVKCRITLVRAWKPDNMQNGLHLTFEVFPNLGFTETGVDQSVWKRKVQEYVFSLGAQLTGLSAKDFCEIGWSVGPCITICTSKAPKKQVVL</sequence>
<dbReference type="Proteomes" id="UP000176614">
    <property type="component" value="Unassembled WGS sequence"/>
</dbReference>
<evidence type="ECO:0000313" key="1">
    <source>
        <dbReference type="EMBL" id="OGC63141.1"/>
    </source>
</evidence>
<name>A0A1F4W165_UNCKA</name>
<evidence type="ECO:0000313" key="2">
    <source>
        <dbReference type="Proteomes" id="UP000176614"/>
    </source>
</evidence>
<protein>
    <submittedName>
        <fullName evidence="1">Uncharacterized protein</fullName>
    </submittedName>
</protein>
<accession>A0A1F4W165</accession>
<proteinExistence type="predicted"/>
<comment type="caution">
    <text evidence="1">The sequence shown here is derived from an EMBL/GenBank/DDBJ whole genome shotgun (WGS) entry which is preliminary data.</text>
</comment>
<reference evidence="1 2" key="1">
    <citation type="journal article" date="2016" name="Nat. Commun.">
        <title>Thousands of microbial genomes shed light on interconnected biogeochemical processes in an aquifer system.</title>
        <authorList>
            <person name="Anantharaman K."/>
            <person name="Brown C.T."/>
            <person name="Hug L.A."/>
            <person name="Sharon I."/>
            <person name="Castelle C.J."/>
            <person name="Probst A.J."/>
            <person name="Thomas B.C."/>
            <person name="Singh A."/>
            <person name="Wilkins M.J."/>
            <person name="Karaoz U."/>
            <person name="Brodie E.L."/>
            <person name="Williams K.H."/>
            <person name="Hubbard S.S."/>
            <person name="Banfield J.F."/>
        </authorList>
    </citation>
    <scope>NUCLEOTIDE SEQUENCE [LARGE SCALE GENOMIC DNA]</scope>
</reference>
<dbReference type="AlphaFoldDB" id="A0A1F4W165"/>
<dbReference type="EMBL" id="MEVT01000008">
    <property type="protein sequence ID" value="OGC63141.1"/>
    <property type="molecule type" value="Genomic_DNA"/>
</dbReference>
<organism evidence="1 2">
    <name type="scientific">candidate division WWE3 bacterium RIFOXYA2_FULL_46_9</name>
    <dbReference type="NCBI Taxonomy" id="1802636"/>
    <lineage>
        <taxon>Bacteria</taxon>
        <taxon>Katanobacteria</taxon>
    </lineage>
</organism>